<keyword evidence="2" id="KW-1185">Reference proteome</keyword>
<dbReference type="Proteomes" id="UP000613743">
    <property type="component" value="Unassembled WGS sequence"/>
</dbReference>
<proteinExistence type="predicted"/>
<evidence type="ECO:0000313" key="1">
    <source>
        <dbReference type="EMBL" id="GGI84105.1"/>
    </source>
</evidence>
<name>A0A917JRY0_9GAMM</name>
<organism evidence="1 2">
    <name type="scientific">Shewanella gelidii</name>
    <dbReference type="NCBI Taxonomy" id="1642821"/>
    <lineage>
        <taxon>Bacteria</taxon>
        <taxon>Pseudomonadati</taxon>
        <taxon>Pseudomonadota</taxon>
        <taxon>Gammaproteobacteria</taxon>
        <taxon>Alteromonadales</taxon>
        <taxon>Shewanellaceae</taxon>
        <taxon>Shewanella</taxon>
    </lineage>
</organism>
<dbReference type="RefSeq" id="WP_188920777.1">
    <property type="nucleotide sequence ID" value="NZ_BMPZ01000005.1"/>
</dbReference>
<protein>
    <submittedName>
        <fullName evidence="1">Uncharacterized protein</fullName>
    </submittedName>
</protein>
<reference evidence="1" key="1">
    <citation type="journal article" date="2014" name="Int. J. Syst. Evol. Microbiol.">
        <title>Complete genome sequence of Corynebacterium casei LMG S-19264T (=DSM 44701T), isolated from a smear-ripened cheese.</title>
        <authorList>
            <consortium name="US DOE Joint Genome Institute (JGI-PGF)"/>
            <person name="Walter F."/>
            <person name="Albersmeier A."/>
            <person name="Kalinowski J."/>
            <person name="Ruckert C."/>
        </authorList>
    </citation>
    <scope>NUCLEOTIDE SEQUENCE</scope>
    <source>
        <strain evidence="1">JCM 30804</strain>
    </source>
</reference>
<evidence type="ECO:0000313" key="2">
    <source>
        <dbReference type="Proteomes" id="UP000613743"/>
    </source>
</evidence>
<dbReference type="EMBL" id="BMPZ01000005">
    <property type="protein sequence ID" value="GGI84105.1"/>
    <property type="molecule type" value="Genomic_DNA"/>
</dbReference>
<dbReference type="AlphaFoldDB" id="A0A917JRY0"/>
<reference evidence="1" key="2">
    <citation type="submission" date="2020-09" db="EMBL/GenBank/DDBJ databases">
        <authorList>
            <person name="Sun Q."/>
            <person name="Ohkuma M."/>
        </authorList>
    </citation>
    <scope>NUCLEOTIDE SEQUENCE</scope>
    <source>
        <strain evidence="1">JCM 30804</strain>
    </source>
</reference>
<gene>
    <name evidence="1" type="ORF">GCM10009332_21680</name>
</gene>
<accession>A0A917JRY0</accession>
<comment type="caution">
    <text evidence="1">The sequence shown here is derived from an EMBL/GenBank/DDBJ whole genome shotgun (WGS) entry which is preliminary data.</text>
</comment>
<sequence length="74" mass="8579">MNTLVEYEAQELASLFDQGDMLSIRMFMENMHMPLDVQDKICTEISSLRHQEQNEIAKVIESHGQSSIAEKMNY</sequence>